<evidence type="ECO:0008006" key="3">
    <source>
        <dbReference type="Google" id="ProtNLM"/>
    </source>
</evidence>
<proteinExistence type="predicted"/>
<evidence type="ECO:0000313" key="1">
    <source>
        <dbReference type="EMBL" id="KPG69113.1"/>
    </source>
</evidence>
<organism evidence="1 2">
    <name type="scientific">Pseudomonas libanensis</name>
    <dbReference type="NCBI Taxonomy" id="75588"/>
    <lineage>
        <taxon>Bacteria</taxon>
        <taxon>Pseudomonadati</taxon>
        <taxon>Pseudomonadota</taxon>
        <taxon>Gammaproteobacteria</taxon>
        <taxon>Pseudomonadales</taxon>
        <taxon>Pseudomonadaceae</taxon>
        <taxon>Pseudomonas</taxon>
    </lineage>
</organism>
<gene>
    <name evidence="1" type="ORF">AEQ48_25085</name>
</gene>
<dbReference type="Proteomes" id="UP000037820">
    <property type="component" value="Unassembled WGS sequence"/>
</dbReference>
<comment type="caution">
    <text evidence="1">The sequence shown here is derived from an EMBL/GenBank/DDBJ whole genome shotgun (WGS) entry which is preliminary data.</text>
</comment>
<name>A0ABR5M0E6_9PSED</name>
<reference evidence="1 2" key="1">
    <citation type="submission" date="2015-07" db="EMBL/GenBank/DDBJ databases">
        <title>Whole genome sequencing of endophytes isolated from poison ivy (Toxicodendron radicans).</title>
        <authorList>
            <person name="Tran P.N."/>
            <person name="Lee Y.P."/>
            <person name="Gan H.M."/>
            <person name="Savka M.A."/>
        </authorList>
    </citation>
    <scope>NUCLEOTIDE SEQUENCE [LARGE SCALE GENOMIC DNA]</scope>
    <source>
        <strain evidence="1 2">RIT-PI-g</strain>
    </source>
</reference>
<evidence type="ECO:0000313" key="2">
    <source>
        <dbReference type="Proteomes" id="UP000037820"/>
    </source>
</evidence>
<accession>A0ABR5M0E6</accession>
<protein>
    <recommendedName>
        <fullName evidence="3">Prophage PssSM-01</fullName>
    </recommendedName>
</protein>
<dbReference type="EMBL" id="LHOY01000047">
    <property type="protein sequence ID" value="KPG69113.1"/>
    <property type="molecule type" value="Genomic_DNA"/>
</dbReference>
<keyword evidence="2" id="KW-1185">Reference proteome</keyword>
<sequence>MKLDRALQKRILEAAAEAYPFPAPHGLYFDLGATETNERVDANLCYLAEHGLIKKCIEITGDGFALPTNNGIQCTKSGMDFLADDGGLSAVLGVVTIKIHEDTLRDLLERKILESDAPPEEKSRLVQVLKGLSAEAIKHLTLKLLDEGVGRLPAAVALIGTFLQ</sequence>